<proteinExistence type="predicted"/>
<comment type="caution">
    <text evidence="1">The sequence shown here is derived from an EMBL/GenBank/DDBJ whole genome shotgun (WGS) entry which is preliminary data.</text>
</comment>
<dbReference type="Pfam" id="PF10448">
    <property type="entry name" value="POC3_POC4"/>
    <property type="match status" value="1"/>
</dbReference>
<evidence type="ECO:0000313" key="2">
    <source>
        <dbReference type="Proteomes" id="UP001360560"/>
    </source>
</evidence>
<keyword evidence="2" id="KW-1185">Reference proteome</keyword>
<dbReference type="AlphaFoldDB" id="A0AAV5QII5"/>
<dbReference type="Gene3D" id="3.30.230.90">
    <property type="match status" value="1"/>
</dbReference>
<dbReference type="EMBL" id="BTFZ01000003">
    <property type="protein sequence ID" value="GMM34750.1"/>
    <property type="molecule type" value="Genomic_DNA"/>
</dbReference>
<protein>
    <submittedName>
        <fullName evidence="1">Uncharacterized protein</fullName>
    </submittedName>
</protein>
<sequence length="188" mass="21277">MEDPNDFSNFYKSVSEYVPGSQDEVGVQIMEFVDKLVISVTYNGQKDSTYKIPIPNTTILGNLQTTENEFGAPRNELSCVEDYEEEDAAYDERHGLTKDLLDQTANIEPICLIGDSSNYKLRILCTQLLVLLLSVNASESRDVILSVSSRLFNGEKVNDNDFDNLFFVMQLVKKCYLQRRKPITSAPL</sequence>
<dbReference type="InterPro" id="IPR018854">
    <property type="entry name" value="Psome_chaperone_3/4"/>
</dbReference>
<accession>A0AAV5QII5</accession>
<organism evidence="1 2">
    <name type="scientific">Saccharomycopsis crataegensis</name>
    <dbReference type="NCBI Taxonomy" id="43959"/>
    <lineage>
        <taxon>Eukaryota</taxon>
        <taxon>Fungi</taxon>
        <taxon>Dikarya</taxon>
        <taxon>Ascomycota</taxon>
        <taxon>Saccharomycotina</taxon>
        <taxon>Saccharomycetes</taxon>
        <taxon>Saccharomycopsidaceae</taxon>
        <taxon>Saccharomycopsis</taxon>
    </lineage>
</organism>
<dbReference type="InterPro" id="IPR053720">
    <property type="entry name" value="Psm_Assembly_Chaperone"/>
</dbReference>
<dbReference type="RefSeq" id="XP_064851750.1">
    <property type="nucleotide sequence ID" value="XM_064995678.1"/>
</dbReference>
<dbReference type="Proteomes" id="UP001360560">
    <property type="component" value="Unassembled WGS sequence"/>
</dbReference>
<dbReference type="GeneID" id="90072729"/>
<reference evidence="1 2" key="1">
    <citation type="journal article" date="2023" name="Elife">
        <title>Identification of key yeast species and microbe-microbe interactions impacting larval growth of Drosophila in the wild.</title>
        <authorList>
            <person name="Mure A."/>
            <person name="Sugiura Y."/>
            <person name="Maeda R."/>
            <person name="Honda K."/>
            <person name="Sakurai N."/>
            <person name="Takahashi Y."/>
            <person name="Watada M."/>
            <person name="Katoh T."/>
            <person name="Gotoh A."/>
            <person name="Gotoh Y."/>
            <person name="Taniguchi I."/>
            <person name="Nakamura K."/>
            <person name="Hayashi T."/>
            <person name="Katayama T."/>
            <person name="Uemura T."/>
            <person name="Hattori Y."/>
        </authorList>
    </citation>
    <scope>NUCLEOTIDE SEQUENCE [LARGE SCALE GENOMIC DNA]</scope>
    <source>
        <strain evidence="1 2">SC-9</strain>
    </source>
</reference>
<name>A0AAV5QII5_9ASCO</name>
<gene>
    <name evidence="1" type="ORF">DASC09_020750</name>
</gene>
<evidence type="ECO:0000313" key="1">
    <source>
        <dbReference type="EMBL" id="GMM34750.1"/>
    </source>
</evidence>